<dbReference type="RefSeq" id="WP_004936563.1">
    <property type="nucleotide sequence ID" value="NZ_BBNM01000007.1"/>
</dbReference>
<dbReference type="KEGG" id="asol:BEN76_07535"/>
<dbReference type="EMBL" id="CP016896">
    <property type="protein sequence ID" value="APV37532.1"/>
    <property type="molecule type" value="Genomic_DNA"/>
</dbReference>
<name>A0A1P8EN57_9GAMM</name>
<sequence length="126" mass="13304">MKKLALMVLPVCLIFTACTTMDTTGTAQTSSGSSQLGMAALKVAVNVQCLNKIETLPAWKSATKVMSNEQKQSIQTEVCGCVSEKAPYSVTTMDIATASLDPAARATIVNQIVTKTVSECVVQTLN</sequence>
<dbReference type="EMBL" id="CP134206">
    <property type="protein sequence ID" value="WND05334.1"/>
    <property type="molecule type" value="Genomic_DNA"/>
</dbReference>
<dbReference type="PROSITE" id="PS51257">
    <property type="entry name" value="PROKAR_LIPOPROTEIN"/>
    <property type="match status" value="1"/>
</dbReference>
<gene>
    <name evidence="2" type="ORF">BEN76_07535</name>
    <name evidence="3" type="ORF">RHP80_14265</name>
</gene>
<feature type="chain" id="PRO_5043148506" description="Lipoprotein" evidence="1">
    <location>
        <begin position="21"/>
        <end position="126"/>
    </location>
</feature>
<reference evidence="3" key="2">
    <citation type="submission" date="2023-09" db="EMBL/GenBank/DDBJ databases">
        <title>Acinetobacter soli.</title>
        <authorList>
            <person name="Kim B."/>
            <person name="Kim D."/>
            <person name="Park D."/>
        </authorList>
    </citation>
    <scope>NUCLEOTIDE SEQUENCE</scope>
    <source>
        <strain evidence="3">2023.05</strain>
    </source>
</reference>
<organism evidence="2 4">
    <name type="scientific">Acinetobacter soli</name>
    <dbReference type="NCBI Taxonomy" id="487316"/>
    <lineage>
        <taxon>Bacteria</taxon>
        <taxon>Pseudomonadati</taxon>
        <taxon>Pseudomonadota</taxon>
        <taxon>Gammaproteobacteria</taxon>
        <taxon>Moraxellales</taxon>
        <taxon>Moraxellaceae</taxon>
        <taxon>Acinetobacter</taxon>
    </lineage>
</organism>
<keyword evidence="1" id="KW-0732">Signal</keyword>
<dbReference type="Proteomes" id="UP000185674">
    <property type="component" value="Chromosome"/>
</dbReference>
<protein>
    <recommendedName>
        <fullName evidence="5">Lipoprotein</fullName>
    </recommendedName>
</protein>
<evidence type="ECO:0000313" key="2">
    <source>
        <dbReference type="EMBL" id="APV37532.1"/>
    </source>
</evidence>
<proteinExistence type="predicted"/>
<evidence type="ECO:0000313" key="4">
    <source>
        <dbReference type="Proteomes" id="UP000185674"/>
    </source>
</evidence>
<evidence type="ECO:0000313" key="3">
    <source>
        <dbReference type="EMBL" id="WND05334.1"/>
    </source>
</evidence>
<dbReference type="eggNOG" id="ENOG503346E">
    <property type="taxonomic scope" value="Bacteria"/>
</dbReference>
<evidence type="ECO:0008006" key="5">
    <source>
        <dbReference type="Google" id="ProtNLM"/>
    </source>
</evidence>
<accession>A0A1P8EN57</accession>
<reference evidence="2 4" key="1">
    <citation type="submission" date="2016-08" db="EMBL/GenBank/DDBJ databases">
        <title>Complete genome sequence of Acinetobacter baylyi strain GFJ2.</title>
        <authorList>
            <person name="Tabata M."/>
            <person name="Kuboki S."/>
            <person name="Gibu N."/>
            <person name="Kinouchi Y."/>
            <person name="Vangnai A."/>
            <person name="Kasai D."/>
            <person name="Fukuda M."/>
        </authorList>
    </citation>
    <scope>NUCLEOTIDE SEQUENCE [LARGE SCALE GENOMIC DNA]</scope>
    <source>
        <strain evidence="2 4">GFJ2</strain>
    </source>
</reference>
<dbReference type="STRING" id="487316.BEN76_07535"/>
<feature type="signal peptide" evidence="1">
    <location>
        <begin position="1"/>
        <end position="20"/>
    </location>
</feature>
<evidence type="ECO:0000256" key="1">
    <source>
        <dbReference type="SAM" id="SignalP"/>
    </source>
</evidence>
<dbReference type="Proteomes" id="UP001256400">
    <property type="component" value="Chromosome"/>
</dbReference>
<dbReference type="AlphaFoldDB" id="A0A1P8EN57"/>